<dbReference type="AlphaFoldDB" id="A0A0M4DMZ2"/>
<dbReference type="STRING" id="38300.SPRI_1056"/>
<dbReference type="EMBL" id="CP011340">
    <property type="protein sequence ID" value="ALC19362.1"/>
    <property type="molecule type" value="Genomic_DNA"/>
</dbReference>
<organism evidence="2">
    <name type="scientific">Streptomyces pristinaespiralis</name>
    <dbReference type="NCBI Taxonomy" id="38300"/>
    <lineage>
        <taxon>Bacteria</taxon>
        <taxon>Bacillati</taxon>
        <taxon>Actinomycetota</taxon>
        <taxon>Actinomycetes</taxon>
        <taxon>Kitasatosporales</taxon>
        <taxon>Streptomycetaceae</taxon>
        <taxon>Streptomyces</taxon>
    </lineage>
</organism>
<reference evidence="2 3" key="1">
    <citation type="submission" date="2015-08" db="EMBL/GenBank/DDBJ databases">
        <title>Genome sequence of the pristinamycin over-producing bacterium Streptomyces pristinaespiralis HCCB10218.</title>
        <authorList>
            <person name="Tian J."/>
            <person name="Yang J."/>
            <person name="Li L."/>
            <person name="Ruan L."/>
            <person name="Wei W."/>
            <person name="Zheng G."/>
            <person name="Wei Z."/>
            <person name="Yang S."/>
            <person name="Ge M."/>
            <person name="Jiang W."/>
            <person name="Lu Y."/>
        </authorList>
    </citation>
    <scope>NUCLEOTIDE SEQUENCE [LARGE SCALE GENOMIC DNA]</scope>
    <source>
        <strain evidence="2 3">HCCB 10218</strain>
    </source>
</reference>
<dbReference type="KEGG" id="spri:SPRI_1056"/>
<evidence type="ECO:0000313" key="2">
    <source>
        <dbReference type="EMBL" id="ALC19362.1"/>
    </source>
</evidence>
<gene>
    <name evidence="2" type="ORF">SPRI_1056</name>
</gene>
<evidence type="ECO:0000313" key="3">
    <source>
        <dbReference type="Proteomes" id="UP000060513"/>
    </source>
</evidence>
<dbReference type="Proteomes" id="UP000060513">
    <property type="component" value="Chromosome"/>
</dbReference>
<name>A0A0M4DMZ2_STRPR</name>
<protein>
    <submittedName>
        <fullName evidence="2">Transcriptional regulator</fullName>
    </submittedName>
</protein>
<dbReference type="PATRIC" id="fig|38300.4.peg.1136"/>
<evidence type="ECO:0000256" key="1">
    <source>
        <dbReference type="SAM" id="MobiDB-lite"/>
    </source>
</evidence>
<proteinExistence type="predicted"/>
<feature type="region of interest" description="Disordered" evidence="1">
    <location>
        <begin position="37"/>
        <end position="60"/>
    </location>
</feature>
<accession>A0A0M4DMZ2</accession>
<sequence length="79" mass="7997">MQRAPHHRSGRTRSRKRLLAAALGVGAMTASLLGSGSIASAEPYPKPPATTLSLPSPPGGANVRVLVFHGSATAESPAV</sequence>